<evidence type="ECO:0000313" key="2">
    <source>
        <dbReference type="Proteomes" id="UP001175211"/>
    </source>
</evidence>
<accession>A0AA39MQ77</accession>
<dbReference type="EMBL" id="JAUEPS010000061">
    <property type="protein sequence ID" value="KAK0443026.1"/>
    <property type="molecule type" value="Genomic_DNA"/>
</dbReference>
<dbReference type="Proteomes" id="UP001175211">
    <property type="component" value="Unassembled WGS sequence"/>
</dbReference>
<proteinExistence type="predicted"/>
<gene>
    <name evidence="1" type="ORF">EV420DRAFT_1233574</name>
</gene>
<keyword evidence="2" id="KW-1185">Reference proteome</keyword>
<dbReference type="AlphaFoldDB" id="A0AA39MQ77"/>
<comment type="caution">
    <text evidence="1">The sequence shown here is derived from an EMBL/GenBank/DDBJ whole genome shotgun (WGS) entry which is preliminary data.</text>
</comment>
<dbReference type="InterPro" id="IPR036397">
    <property type="entry name" value="RNaseH_sf"/>
</dbReference>
<sequence>MWVKSLLSSEQPTWTLFVHDIIAQTGLSTERNISPEVKQNIFLQSFGTKKSSLPRDLQRMYVIAKETGVRVEGIAFSRELIRNRPIWYHSEADPRIRLLTKSAASICLRENHNLRLVSEAEEIADLLDDPNHNNSRRGEICQCYICIAMSDNLGCEKPNECMLRAKELLDTLPPKWDPRFMLPKDYEEAPKILEEGYKFDRRVTTTGDQANLFRIFTEGGVCNDLPDLRIGPSNTAIITAVTDGSCIDNGTANAQAGTGIYVEGEETLKIALRVPATLPQTNQVGEAVAT</sequence>
<dbReference type="GeneID" id="85350108"/>
<dbReference type="Gene3D" id="3.30.420.10">
    <property type="entry name" value="Ribonuclease H-like superfamily/Ribonuclease H"/>
    <property type="match status" value="1"/>
</dbReference>
<feature type="non-terminal residue" evidence="1">
    <location>
        <position position="290"/>
    </location>
</feature>
<organism evidence="1 2">
    <name type="scientific">Armillaria tabescens</name>
    <name type="common">Ringless honey mushroom</name>
    <name type="synonym">Agaricus tabescens</name>
    <dbReference type="NCBI Taxonomy" id="1929756"/>
    <lineage>
        <taxon>Eukaryota</taxon>
        <taxon>Fungi</taxon>
        <taxon>Dikarya</taxon>
        <taxon>Basidiomycota</taxon>
        <taxon>Agaricomycotina</taxon>
        <taxon>Agaricomycetes</taxon>
        <taxon>Agaricomycetidae</taxon>
        <taxon>Agaricales</taxon>
        <taxon>Marasmiineae</taxon>
        <taxon>Physalacriaceae</taxon>
        <taxon>Desarmillaria</taxon>
    </lineage>
</organism>
<dbReference type="RefSeq" id="XP_060324520.1">
    <property type="nucleotide sequence ID" value="XM_060466560.1"/>
</dbReference>
<evidence type="ECO:0000313" key="1">
    <source>
        <dbReference type="EMBL" id="KAK0443026.1"/>
    </source>
</evidence>
<name>A0AA39MQ77_ARMTA</name>
<protein>
    <submittedName>
        <fullName evidence="1">Uncharacterized protein</fullName>
    </submittedName>
</protein>
<dbReference type="GO" id="GO:0003676">
    <property type="term" value="F:nucleic acid binding"/>
    <property type="evidence" value="ECO:0007669"/>
    <property type="project" value="InterPro"/>
</dbReference>
<reference evidence="1" key="1">
    <citation type="submission" date="2023-06" db="EMBL/GenBank/DDBJ databases">
        <authorList>
            <consortium name="Lawrence Berkeley National Laboratory"/>
            <person name="Ahrendt S."/>
            <person name="Sahu N."/>
            <person name="Indic B."/>
            <person name="Wong-Bajracharya J."/>
            <person name="Merenyi Z."/>
            <person name="Ke H.-M."/>
            <person name="Monk M."/>
            <person name="Kocsube S."/>
            <person name="Drula E."/>
            <person name="Lipzen A."/>
            <person name="Balint B."/>
            <person name="Henrissat B."/>
            <person name="Andreopoulos B."/>
            <person name="Martin F.M."/>
            <person name="Harder C.B."/>
            <person name="Rigling D."/>
            <person name="Ford K.L."/>
            <person name="Foster G.D."/>
            <person name="Pangilinan J."/>
            <person name="Papanicolaou A."/>
            <person name="Barry K."/>
            <person name="LaButti K."/>
            <person name="Viragh M."/>
            <person name="Koriabine M."/>
            <person name="Yan M."/>
            <person name="Riley R."/>
            <person name="Champramary S."/>
            <person name="Plett K.L."/>
            <person name="Tsai I.J."/>
            <person name="Slot J."/>
            <person name="Sipos G."/>
            <person name="Plett J."/>
            <person name="Nagy L.G."/>
            <person name="Grigoriev I.V."/>
        </authorList>
    </citation>
    <scope>NUCLEOTIDE SEQUENCE</scope>
    <source>
        <strain evidence="1">CCBAS 213</strain>
    </source>
</reference>